<sequence>MLFTTTTVMENTLRSHYQARFPLFQLPRELREKIYVSHMEDEQALRYLGAMSPGTMRLEIPTLFHVSSKVRREAIPVFFQQCHFAVYVNSNVEDVFWAWKMKSRDYGNSDMLLWKWLVNSFYHELTGSAIAQSGIPHVAPDLVLWLGSQDIQPHAFIRNIKIDFWPCLTNNARSYGWSAICTCGHRVTFKHSNVYGIIGEPVLEEDFTATRKLVEDVATEIVQRDNFKGFTIQDVTELAKPYHRGL</sequence>
<accession>A0A9P8ZVL8</accession>
<dbReference type="EMBL" id="JAGPXC010000007">
    <property type="protein sequence ID" value="KAH6649028.1"/>
    <property type="molecule type" value="Genomic_DNA"/>
</dbReference>
<dbReference type="OrthoDB" id="62952at2759"/>
<evidence type="ECO:0000313" key="1">
    <source>
        <dbReference type="EMBL" id="KAH6649028.1"/>
    </source>
</evidence>
<dbReference type="GeneID" id="70136807"/>
<name>A0A9P8ZVL8_9PEZI</name>
<comment type="caution">
    <text evidence="1">The sequence shown here is derived from an EMBL/GenBank/DDBJ whole genome shotgun (WGS) entry which is preliminary data.</text>
</comment>
<dbReference type="RefSeq" id="XP_045955535.1">
    <property type="nucleotide sequence ID" value="XM_046107916.1"/>
</dbReference>
<evidence type="ECO:0000313" key="2">
    <source>
        <dbReference type="Proteomes" id="UP000758603"/>
    </source>
</evidence>
<gene>
    <name evidence="1" type="ORF">BKA67DRAFT_661954</name>
</gene>
<organism evidence="1 2">
    <name type="scientific">Truncatella angustata</name>
    <dbReference type="NCBI Taxonomy" id="152316"/>
    <lineage>
        <taxon>Eukaryota</taxon>
        <taxon>Fungi</taxon>
        <taxon>Dikarya</taxon>
        <taxon>Ascomycota</taxon>
        <taxon>Pezizomycotina</taxon>
        <taxon>Sordariomycetes</taxon>
        <taxon>Xylariomycetidae</taxon>
        <taxon>Amphisphaeriales</taxon>
        <taxon>Sporocadaceae</taxon>
        <taxon>Truncatella</taxon>
    </lineage>
</organism>
<protein>
    <submittedName>
        <fullName evidence="1">Uncharacterized protein</fullName>
    </submittedName>
</protein>
<keyword evidence="2" id="KW-1185">Reference proteome</keyword>
<proteinExistence type="predicted"/>
<reference evidence="1" key="1">
    <citation type="journal article" date="2021" name="Nat. Commun.">
        <title>Genetic determinants of endophytism in the Arabidopsis root mycobiome.</title>
        <authorList>
            <person name="Mesny F."/>
            <person name="Miyauchi S."/>
            <person name="Thiergart T."/>
            <person name="Pickel B."/>
            <person name="Atanasova L."/>
            <person name="Karlsson M."/>
            <person name="Huettel B."/>
            <person name="Barry K.W."/>
            <person name="Haridas S."/>
            <person name="Chen C."/>
            <person name="Bauer D."/>
            <person name="Andreopoulos W."/>
            <person name="Pangilinan J."/>
            <person name="LaButti K."/>
            <person name="Riley R."/>
            <person name="Lipzen A."/>
            <person name="Clum A."/>
            <person name="Drula E."/>
            <person name="Henrissat B."/>
            <person name="Kohler A."/>
            <person name="Grigoriev I.V."/>
            <person name="Martin F.M."/>
            <person name="Hacquard S."/>
        </authorList>
    </citation>
    <scope>NUCLEOTIDE SEQUENCE</scope>
    <source>
        <strain evidence="1">MPI-SDFR-AT-0073</strain>
    </source>
</reference>
<dbReference type="Proteomes" id="UP000758603">
    <property type="component" value="Unassembled WGS sequence"/>
</dbReference>
<dbReference type="AlphaFoldDB" id="A0A9P8ZVL8"/>